<organism evidence="3 4">
    <name type="scientific">Microbacterium azadirachtae</name>
    <dbReference type="NCBI Taxonomy" id="582680"/>
    <lineage>
        <taxon>Bacteria</taxon>
        <taxon>Bacillati</taxon>
        <taxon>Actinomycetota</taxon>
        <taxon>Actinomycetes</taxon>
        <taxon>Micrococcales</taxon>
        <taxon>Microbacteriaceae</taxon>
        <taxon>Microbacterium</taxon>
    </lineage>
</organism>
<comment type="caution">
    <text evidence="3">The sequence shown here is derived from an EMBL/GenBank/DDBJ whole genome shotgun (WGS) entry which is preliminary data.</text>
</comment>
<dbReference type="PANTHER" id="PTHR34853">
    <property type="match status" value="1"/>
</dbReference>
<dbReference type="AlphaFoldDB" id="A0A0F0LLJ4"/>
<evidence type="ECO:0000256" key="2">
    <source>
        <dbReference type="SAM" id="Phobius"/>
    </source>
</evidence>
<feature type="region of interest" description="Disordered" evidence="1">
    <location>
        <begin position="1"/>
        <end position="23"/>
    </location>
</feature>
<feature type="transmembrane region" description="Helical" evidence="2">
    <location>
        <begin position="182"/>
        <end position="205"/>
    </location>
</feature>
<keyword evidence="2" id="KW-0812">Transmembrane</keyword>
<protein>
    <submittedName>
        <fullName evidence="3">Putative inactive lipase</fullName>
    </submittedName>
</protein>
<dbReference type="RefSeq" id="WP_235281651.1">
    <property type="nucleotide sequence ID" value="NZ_JYIX01000030.1"/>
</dbReference>
<feature type="transmembrane region" description="Helical" evidence="2">
    <location>
        <begin position="102"/>
        <end position="121"/>
    </location>
</feature>
<dbReference type="GO" id="GO:0016042">
    <property type="term" value="P:lipid catabolic process"/>
    <property type="evidence" value="ECO:0007669"/>
    <property type="project" value="InterPro"/>
</dbReference>
<dbReference type="InterPro" id="IPR029058">
    <property type="entry name" value="AB_hydrolase_fold"/>
</dbReference>
<dbReference type="PATRIC" id="fig|582680.6.peg.1227"/>
<dbReference type="Gene3D" id="3.40.50.1820">
    <property type="entry name" value="alpha/beta hydrolase"/>
    <property type="match status" value="2"/>
</dbReference>
<dbReference type="STRING" id="582680.RS86_01190"/>
<keyword evidence="4" id="KW-1185">Reference proteome</keyword>
<dbReference type="PANTHER" id="PTHR34853:SF1">
    <property type="entry name" value="LIPASE 5"/>
    <property type="match status" value="1"/>
</dbReference>
<feature type="transmembrane region" description="Helical" evidence="2">
    <location>
        <begin position="127"/>
        <end position="145"/>
    </location>
</feature>
<sequence>MDPQESAPAPENTAPETPSRRTGPFRRLSATVARWSAPIRIVLGLAIVAVGVVFLLVSMTVQTIALVTGIGILLAGVAVLLTAGEGNGQDDDGSASRPAVVIVARVLGGLLVLLGAGMALWPVAGAPLLSLLLTIALIAFALATVVRAFRPGADQRVTGIIAAVATLAVAAITVFWPVLTLVVFRLGVGAWFVFIGLQLIVRAFARRSPATNAPRRPWVRWLRTIGASVALVLAVALAAGSGALLGGTPLPVPDAFYTPPADVPSKPGTLIRSEPMTVGVPAGAKAWRILYTTTNQDGSPAVSSGTVLAPENPGPDPLPLLTVSHGTVGVVPGCSPSLSAAPFADGAGTAMADMVTEHGWVAVTSDYIGLGTKGPHPYLVGDAEARNVWDASKAVLGFSELNVSTDTVIWGHSQGGQGSLWTGQIASSYAPEFTVKGVAAFAPASNLYALAEAIKSETAGKTVSAYIAATWDKVFPELNVEKSLTPGSAGPVERIGGLCFNGHDGLAAILRGSQVPNQIFPNALLDGPFGDKLKEQEPTGPFPAPVLVAQGLADPLVKPAIQDAWVKARCDAGIPVDYRTYPGLGHVELVGPDSPLTPQLEQWTLDRWDGKAPTPDCDHLPSG</sequence>
<feature type="transmembrane region" description="Helical" evidence="2">
    <location>
        <begin position="225"/>
        <end position="245"/>
    </location>
</feature>
<dbReference type="InterPro" id="IPR005152">
    <property type="entry name" value="Lipase_secreted"/>
</dbReference>
<feature type="transmembrane region" description="Helical" evidence="2">
    <location>
        <begin position="37"/>
        <end position="57"/>
    </location>
</feature>
<dbReference type="EMBL" id="JYIX01000030">
    <property type="protein sequence ID" value="KJL34092.1"/>
    <property type="molecule type" value="Genomic_DNA"/>
</dbReference>
<feature type="transmembrane region" description="Helical" evidence="2">
    <location>
        <begin position="157"/>
        <end position="176"/>
    </location>
</feature>
<dbReference type="SUPFAM" id="SSF53474">
    <property type="entry name" value="alpha/beta-Hydrolases"/>
    <property type="match status" value="1"/>
</dbReference>
<name>A0A0F0LLJ4_9MICO</name>
<evidence type="ECO:0000313" key="4">
    <source>
        <dbReference type="Proteomes" id="UP000033740"/>
    </source>
</evidence>
<keyword evidence="2" id="KW-0472">Membrane</keyword>
<dbReference type="Pfam" id="PF03583">
    <property type="entry name" value="LIP"/>
    <property type="match status" value="1"/>
</dbReference>
<evidence type="ECO:0000256" key="1">
    <source>
        <dbReference type="SAM" id="MobiDB-lite"/>
    </source>
</evidence>
<reference evidence="3 4" key="1">
    <citation type="submission" date="2015-02" db="EMBL/GenBank/DDBJ databases">
        <title>Draft genome sequences of ten Microbacterium spp. with emphasis on heavy metal contaminated environments.</title>
        <authorList>
            <person name="Corretto E."/>
        </authorList>
    </citation>
    <scope>NUCLEOTIDE SEQUENCE [LARGE SCALE GENOMIC DNA]</scope>
    <source>
        <strain evidence="3 4">ARN176</strain>
    </source>
</reference>
<dbReference type="Proteomes" id="UP000033740">
    <property type="component" value="Unassembled WGS sequence"/>
</dbReference>
<dbReference type="GO" id="GO:0004806">
    <property type="term" value="F:triacylglycerol lipase activity"/>
    <property type="evidence" value="ECO:0007669"/>
    <property type="project" value="InterPro"/>
</dbReference>
<keyword evidence="2" id="KW-1133">Transmembrane helix</keyword>
<proteinExistence type="predicted"/>
<feature type="compositionally biased region" description="Low complexity" evidence="1">
    <location>
        <begin position="1"/>
        <end position="17"/>
    </location>
</feature>
<feature type="transmembrane region" description="Helical" evidence="2">
    <location>
        <begin position="63"/>
        <end position="81"/>
    </location>
</feature>
<evidence type="ECO:0000313" key="3">
    <source>
        <dbReference type="EMBL" id="KJL34092.1"/>
    </source>
</evidence>
<gene>
    <name evidence="3" type="ORF">RS86_01190</name>
</gene>
<accession>A0A0F0LLJ4</accession>